<dbReference type="AlphaFoldDB" id="A0A392UW56"/>
<protein>
    <submittedName>
        <fullName evidence="1">Uncharacterized protein</fullName>
    </submittedName>
</protein>
<gene>
    <name evidence="1" type="ORF">A2U01_0099690</name>
</gene>
<comment type="caution">
    <text evidence="1">The sequence shown here is derived from an EMBL/GenBank/DDBJ whole genome shotgun (WGS) entry which is preliminary data.</text>
</comment>
<reference evidence="1 2" key="1">
    <citation type="journal article" date="2018" name="Front. Plant Sci.">
        <title>Red Clover (Trifolium pratense) and Zigzag Clover (T. medium) - A Picture of Genomic Similarities and Differences.</title>
        <authorList>
            <person name="Dluhosova J."/>
            <person name="Istvanek J."/>
            <person name="Nedelnik J."/>
            <person name="Repkova J."/>
        </authorList>
    </citation>
    <scope>NUCLEOTIDE SEQUENCE [LARGE SCALE GENOMIC DNA]</scope>
    <source>
        <strain evidence="2">cv. 10/8</strain>
        <tissue evidence="1">Leaf</tissue>
    </source>
</reference>
<dbReference type="Proteomes" id="UP000265520">
    <property type="component" value="Unassembled WGS sequence"/>
</dbReference>
<organism evidence="1 2">
    <name type="scientific">Trifolium medium</name>
    <dbReference type="NCBI Taxonomy" id="97028"/>
    <lineage>
        <taxon>Eukaryota</taxon>
        <taxon>Viridiplantae</taxon>
        <taxon>Streptophyta</taxon>
        <taxon>Embryophyta</taxon>
        <taxon>Tracheophyta</taxon>
        <taxon>Spermatophyta</taxon>
        <taxon>Magnoliopsida</taxon>
        <taxon>eudicotyledons</taxon>
        <taxon>Gunneridae</taxon>
        <taxon>Pentapetalae</taxon>
        <taxon>rosids</taxon>
        <taxon>fabids</taxon>
        <taxon>Fabales</taxon>
        <taxon>Fabaceae</taxon>
        <taxon>Papilionoideae</taxon>
        <taxon>50 kb inversion clade</taxon>
        <taxon>NPAAA clade</taxon>
        <taxon>Hologalegina</taxon>
        <taxon>IRL clade</taxon>
        <taxon>Trifolieae</taxon>
        <taxon>Trifolium</taxon>
    </lineage>
</organism>
<dbReference type="EMBL" id="LXQA010950543">
    <property type="protein sequence ID" value="MCI78420.1"/>
    <property type="molecule type" value="Genomic_DNA"/>
</dbReference>
<name>A0A392UW56_9FABA</name>
<sequence>VHFFDVYGLEKAPLSERAVEGKELDIFAA</sequence>
<proteinExistence type="predicted"/>
<evidence type="ECO:0000313" key="2">
    <source>
        <dbReference type="Proteomes" id="UP000265520"/>
    </source>
</evidence>
<evidence type="ECO:0000313" key="1">
    <source>
        <dbReference type="EMBL" id="MCI78420.1"/>
    </source>
</evidence>
<accession>A0A392UW56</accession>
<feature type="non-terminal residue" evidence="1">
    <location>
        <position position="1"/>
    </location>
</feature>
<keyword evidence="2" id="KW-1185">Reference proteome</keyword>